<gene>
    <name evidence="6" type="primary">soxR</name>
    <name evidence="6" type="ORF">GCM10011499_25680</name>
</gene>
<evidence type="ECO:0000313" key="7">
    <source>
        <dbReference type="Proteomes" id="UP000596977"/>
    </source>
</evidence>
<dbReference type="OrthoDB" id="9802944at2"/>
<keyword evidence="3" id="KW-0411">Iron-sulfur</keyword>
<sequence>METTLSIQDIARRSGVAASALRYYEEKGLIESERKGAGHRRFPRHVLRRLAFIVFAQKLGMRLQEIKVELDKLPTDHVPTGADWAQLSGKWTERVDAQIAQLERLKSGLTECIGCGCLSLKDCKVINPGDVYGQEGAGPRSWICTDLPEF</sequence>
<dbReference type="GO" id="GO:0003677">
    <property type="term" value="F:DNA binding"/>
    <property type="evidence" value="ECO:0007669"/>
    <property type="project" value="UniProtKB-KW"/>
</dbReference>
<dbReference type="CDD" id="cd01110">
    <property type="entry name" value="HTH_SoxR"/>
    <property type="match status" value="1"/>
</dbReference>
<name>A0A916RFQ9_9HYPH</name>
<dbReference type="GO" id="GO:0046872">
    <property type="term" value="F:metal ion binding"/>
    <property type="evidence" value="ECO:0007669"/>
    <property type="project" value="UniProtKB-KW"/>
</dbReference>
<dbReference type="EMBL" id="BMKB01000004">
    <property type="protein sequence ID" value="GGA54374.1"/>
    <property type="molecule type" value="Genomic_DNA"/>
</dbReference>
<keyword evidence="7" id="KW-1185">Reference proteome</keyword>
<reference evidence="6 7" key="1">
    <citation type="journal article" date="2014" name="Int. J. Syst. Evol. Microbiol.">
        <title>Complete genome sequence of Corynebacterium casei LMG S-19264T (=DSM 44701T), isolated from a smear-ripened cheese.</title>
        <authorList>
            <consortium name="US DOE Joint Genome Institute (JGI-PGF)"/>
            <person name="Walter F."/>
            <person name="Albersmeier A."/>
            <person name="Kalinowski J."/>
            <person name="Ruckert C."/>
        </authorList>
    </citation>
    <scope>NUCLEOTIDE SEQUENCE [LARGE SCALE GENOMIC DNA]</scope>
    <source>
        <strain evidence="6 7">CGMCC 1.15896</strain>
    </source>
</reference>
<dbReference type="NCBIfam" id="TIGR01950">
    <property type="entry name" value="SoxR"/>
    <property type="match status" value="1"/>
</dbReference>
<keyword evidence="4" id="KW-0238">DNA-binding</keyword>
<dbReference type="InterPro" id="IPR047057">
    <property type="entry name" value="MerR_fam"/>
</dbReference>
<dbReference type="InterPro" id="IPR010211">
    <property type="entry name" value="Redox-sen_tscrpt-act_SoxR"/>
</dbReference>
<dbReference type="PRINTS" id="PR00040">
    <property type="entry name" value="HTHMERR"/>
</dbReference>
<dbReference type="Pfam" id="PF13411">
    <property type="entry name" value="MerR_1"/>
    <property type="match status" value="1"/>
</dbReference>
<evidence type="ECO:0000256" key="1">
    <source>
        <dbReference type="ARBA" id="ARBA00022714"/>
    </source>
</evidence>
<feature type="domain" description="HTH merR-type" evidence="5">
    <location>
        <begin position="4"/>
        <end position="72"/>
    </location>
</feature>
<dbReference type="InterPro" id="IPR009061">
    <property type="entry name" value="DNA-bd_dom_put_sf"/>
</dbReference>
<evidence type="ECO:0000256" key="4">
    <source>
        <dbReference type="ARBA" id="ARBA00023125"/>
    </source>
</evidence>
<dbReference type="PROSITE" id="PS50937">
    <property type="entry name" value="HTH_MERR_2"/>
    <property type="match status" value="1"/>
</dbReference>
<evidence type="ECO:0000256" key="2">
    <source>
        <dbReference type="ARBA" id="ARBA00023004"/>
    </source>
</evidence>
<dbReference type="InterPro" id="IPR000551">
    <property type="entry name" value="MerR-type_HTH_dom"/>
</dbReference>
<dbReference type="GO" id="GO:0051537">
    <property type="term" value="F:2 iron, 2 sulfur cluster binding"/>
    <property type="evidence" value="ECO:0007669"/>
    <property type="project" value="UniProtKB-KW"/>
</dbReference>
<dbReference type="AlphaFoldDB" id="A0A916RFQ9"/>
<dbReference type="Gene3D" id="1.10.1660.10">
    <property type="match status" value="1"/>
</dbReference>
<dbReference type="GO" id="GO:0003700">
    <property type="term" value="F:DNA-binding transcription factor activity"/>
    <property type="evidence" value="ECO:0007669"/>
    <property type="project" value="InterPro"/>
</dbReference>
<dbReference type="RefSeq" id="WP_127072047.1">
    <property type="nucleotide sequence ID" value="NZ_BMKB01000004.1"/>
</dbReference>
<dbReference type="PANTHER" id="PTHR30204:SF0">
    <property type="entry name" value="REDOX-SENSITIVE TRANSCRIPTIONAL ACTIVATOR SOXR"/>
    <property type="match status" value="1"/>
</dbReference>
<evidence type="ECO:0000313" key="6">
    <source>
        <dbReference type="EMBL" id="GGA54374.1"/>
    </source>
</evidence>
<dbReference type="SMART" id="SM00422">
    <property type="entry name" value="HTH_MERR"/>
    <property type="match status" value="1"/>
</dbReference>
<evidence type="ECO:0000256" key="3">
    <source>
        <dbReference type="ARBA" id="ARBA00023014"/>
    </source>
</evidence>
<proteinExistence type="predicted"/>
<accession>A0A916RFQ9</accession>
<keyword evidence="1" id="KW-0479">Metal-binding</keyword>
<dbReference type="Proteomes" id="UP000596977">
    <property type="component" value="Unassembled WGS sequence"/>
</dbReference>
<protein>
    <submittedName>
        <fullName evidence="6">Redox-sensitive transcriptional activator SoxR</fullName>
    </submittedName>
</protein>
<evidence type="ECO:0000259" key="5">
    <source>
        <dbReference type="PROSITE" id="PS50937"/>
    </source>
</evidence>
<dbReference type="PANTHER" id="PTHR30204">
    <property type="entry name" value="REDOX-CYCLING DRUG-SENSING TRANSCRIPTIONAL ACTIVATOR SOXR"/>
    <property type="match status" value="1"/>
</dbReference>
<dbReference type="GO" id="GO:0006979">
    <property type="term" value="P:response to oxidative stress"/>
    <property type="evidence" value="ECO:0007669"/>
    <property type="project" value="InterPro"/>
</dbReference>
<organism evidence="6 7">
    <name type="scientific">Pelagibacterium lentulum</name>
    <dbReference type="NCBI Taxonomy" id="2029865"/>
    <lineage>
        <taxon>Bacteria</taxon>
        <taxon>Pseudomonadati</taxon>
        <taxon>Pseudomonadota</taxon>
        <taxon>Alphaproteobacteria</taxon>
        <taxon>Hyphomicrobiales</taxon>
        <taxon>Devosiaceae</taxon>
        <taxon>Pelagibacterium</taxon>
    </lineage>
</organism>
<dbReference type="SUPFAM" id="SSF46955">
    <property type="entry name" value="Putative DNA-binding domain"/>
    <property type="match status" value="1"/>
</dbReference>
<comment type="caution">
    <text evidence="6">The sequence shown here is derived from an EMBL/GenBank/DDBJ whole genome shotgun (WGS) entry which is preliminary data.</text>
</comment>
<keyword evidence="1" id="KW-0001">2Fe-2S</keyword>
<keyword evidence="2" id="KW-0408">Iron</keyword>